<accession>C7MGP8</accession>
<dbReference type="PATRIC" id="fig|446465.5.peg.360"/>
<keyword evidence="3" id="KW-0446">Lipid-binding</keyword>
<dbReference type="HOGENOM" id="CLU_107076_0_0_11"/>
<evidence type="ECO:0000256" key="3">
    <source>
        <dbReference type="ARBA" id="ARBA00023121"/>
    </source>
</evidence>
<organism evidence="5 6">
    <name type="scientific">Brachybacterium faecium (strain ATCC 43885 / DSM 4810 / JCM 11609 / LMG 19847 / NBRC 14762 / NCIMB 9860 / 6-10)</name>
    <dbReference type="NCBI Taxonomy" id="446465"/>
    <lineage>
        <taxon>Bacteria</taxon>
        <taxon>Bacillati</taxon>
        <taxon>Actinomycetota</taxon>
        <taxon>Actinomycetes</taxon>
        <taxon>Micrococcales</taxon>
        <taxon>Dermabacteraceae</taxon>
        <taxon>Brachybacterium</taxon>
    </lineage>
</organism>
<dbReference type="KEGG" id="bfa:Bfae_03640"/>
<dbReference type="InterPro" id="IPR038261">
    <property type="entry name" value="GPP34-like_sf"/>
</dbReference>
<dbReference type="GO" id="GO:0012505">
    <property type="term" value="C:endomembrane system"/>
    <property type="evidence" value="ECO:0007669"/>
    <property type="project" value="UniProtKB-ARBA"/>
</dbReference>
<dbReference type="Gene3D" id="1.10.3630.10">
    <property type="entry name" value="yeast vps74-n-term truncation variant domain like"/>
    <property type="match status" value="1"/>
</dbReference>
<evidence type="ECO:0000313" key="6">
    <source>
        <dbReference type="Proteomes" id="UP000001919"/>
    </source>
</evidence>
<gene>
    <name evidence="5" type="ordered locus">Bfae_03640</name>
</gene>
<evidence type="ECO:0000256" key="4">
    <source>
        <dbReference type="ARBA" id="ARBA00023136"/>
    </source>
</evidence>
<dbReference type="Proteomes" id="UP000001919">
    <property type="component" value="Chromosome"/>
</dbReference>
<evidence type="ECO:0000256" key="2">
    <source>
        <dbReference type="ARBA" id="ARBA00023034"/>
    </source>
</evidence>
<keyword evidence="6" id="KW-1185">Reference proteome</keyword>
<dbReference type="eggNOG" id="ENOG50330J5">
    <property type="taxonomic scope" value="Bacteria"/>
</dbReference>
<evidence type="ECO:0000313" key="5">
    <source>
        <dbReference type="EMBL" id="ACU84239.1"/>
    </source>
</evidence>
<dbReference type="GO" id="GO:0005737">
    <property type="term" value="C:cytoplasm"/>
    <property type="evidence" value="ECO:0007669"/>
    <property type="project" value="UniProtKB-ARBA"/>
</dbReference>
<keyword evidence="2" id="KW-0333">Golgi apparatus</keyword>
<dbReference type="GO" id="GO:0070273">
    <property type="term" value="F:phosphatidylinositol-4-phosphate binding"/>
    <property type="evidence" value="ECO:0007669"/>
    <property type="project" value="InterPro"/>
</dbReference>
<proteinExistence type="predicted"/>
<name>C7MGP8_BRAFD</name>
<sequence length="219" mass="23465">MRAHTIPAELFLLLTNDAGRQDSTQYRRQALAAAAVAELALRERVALGQERTPRLRVLDTAPTGLPALDQALVALTQLDGKTVKAVISHRSMDLTETIGEVFVAEGAVTRKDGWFLTSWPVADSSLERALRARLAAAVTDPAVASLQDGILLELLRALRIAHRILRDDLPGIGRRDLDRRIEALEIDHPAAIAVRKIMDDMTAAMIATTAAAGAAGAAG</sequence>
<keyword evidence="4" id="KW-0472">Membrane</keyword>
<dbReference type="AlphaFoldDB" id="C7MGP8"/>
<evidence type="ECO:0000256" key="1">
    <source>
        <dbReference type="ARBA" id="ARBA00004255"/>
    </source>
</evidence>
<dbReference type="Pfam" id="PF05719">
    <property type="entry name" value="GPP34"/>
    <property type="match status" value="1"/>
</dbReference>
<dbReference type="OrthoDB" id="4419256at2"/>
<dbReference type="EMBL" id="CP001643">
    <property type="protein sequence ID" value="ACU84239.1"/>
    <property type="molecule type" value="Genomic_DNA"/>
</dbReference>
<protein>
    <recommendedName>
        <fullName evidence="7">GPP34 family phosphoprotein</fullName>
    </recommendedName>
</protein>
<comment type="subcellular location">
    <subcellularLocation>
        <location evidence="1">Golgi apparatus membrane</location>
        <topology evidence="1">Peripheral membrane protein</topology>
        <orientation evidence="1">Cytoplasmic side</orientation>
    </subcellularLocation>
</comment>
<reference evidence="5 6" key="1">
    <citation type="journal article" date="2009" name="Stand. Genomic Sci.">
        <title>Complete genome sequence of Brachybacterium faecium type strain (Schefferle 6-10).</title>
        <authorList>
            <person name="Lapidus A."/>
            <person name="Pukall R."/>
            <person name="Labuttii K."/>
            <person name="Copeland A."/>
            <person name="Del Rio T.G."/>
            <person name="Nolan M."/>
            <person name="Chen F."/>
            <person name="Lucas S."/>
            <person name="Tice H."/>
            <person name="Cheng J.F."/>
            <person name="Bruce D."/>
            <person name="Goodwin L."/>
            <person name="Pitluck S."/>
            <person name="Rohde M."/>
            <person name="Goker M."/>
            <person name="Pati A."/>
            <person name="Ivanova N."/>
            <person name="Mavrommatis K."/>
            <person name="Chen A."/>
            <person name="Palaniappan K."/>
            <person name="D'haeseleer P."/>
            <person name="Chain P."/>
            <person name="Bristow J."/>
            <person name="Eisen J.A."/>
            <person name="Markowitz V."/>
            <person name="Hugenholtz P."/>
            <person name="Kyrpides N.C."/>
            <person name="Klenk H.P."/>
        </authorList>
    </citation>
    <scope>NUCLEOTIDE SEQUENCE [LARGE SCALE GENOMIC DNA]</scope>
    <source>
        <strain evidence="6">ATCC 43885 / DSM 4810 / JCM 11609 / LMG 19847 / NBRC 14762 / NCIMB 9860 / 6-10</strain>
    </source>
</reference>
<dbReference type="STRING" id="446465.Bfae_03640"/>
<dbReference type="InterPro" id="IPR008628">
    <property type="entry name" value="GPP34-like"/>
</dbReference>
<evidence type="ECO:0008006" key="7">
    <source>
        <dbReference type="Google" id="ProtNLM"/>
    </source>
</evidence>